<name>A0AC35UCC2_9BILA</name>
<sequence length="137" mass="15521">MMRPMSIVLKPMVQISKNKVPMNVNVTADYSLRHPTEDITKLAHKVNVAAAAAVNKAKDFTKQATTKIYGKVPSGKKPDQPKKDSKDVNRDGDFDEFELDDDAGGDQETTRRSTLKPFPQEEQQEEDEEERVDNDWD</sequence>
<evidence type="ECO:0000313" key="2">
    <source>
        <dbReference type="WBParaSite" id="RSKR_0000968800.1"/>
    </source>
</evidence>
<reference evidence="2" key="1">
    <citation type="submission" date="2016-11" db="UniProtKB">
        <authorList>
            <consortium name="WormBaseParasite"/>
        </authorList>
    </citation>
    <scope>IDENTIFICATION</scope>
    <source>
        <strain evidence="2">KR3021</strain>
    </source>
</reference>
<evidence type="ECO:0000313" key="1">
    <source>
        <dbReference type="Proteomes" id="UP000095286"/>
    </source>
</evidence>
<dbReference type="WBParaSite" id="RSKR_0000968800.1">
    <property type="protein sequence ID" value="RSKR_0000968800.1"/>
    <property type="gene ID" value="RSKR_0000968800"/>
</dbReference>
<accession>A0AC35UCC2</accession>
<protein>
    <submittedName>
        <fullName evidence="2">WH2 domain-containing protein</fullName>
    </submittedName>
</protein>
<dbReference type="Proteomes" id="UP000095286">
    <property type="component" value="Unplaced"/>
</dbReference>
<organism evidence="1 2">
    <name type="scientific">Rhabditophanes sp. KR3021</name>
    <dbReference type="NCBI Taxonomy" id="114890"/>
    <lineage>
        <taxon>Eukaryota</taxon>
        <taxon>Metazoa</taxon>
        <taxon>Ecdysozoa</taxon>
        <taxon>Nematoda</taxon>
        <taxon>Chromadorea</taxon>
        <taxon>Rhabditida</taxon>
        <taxon>Tylenchina</taxon>
        <taxon>Panagrolaimomorpha</taxon>
        <taxon>Strongyloidoidea</taxon>
        <taxon>Alloionematidae</taxon>
        <taxon>Rhabditophanes</taxon>
    </lineage>
</organism>
<proteinExistence type="predicted"/>